<dbReference type="InterPro" id="IPR001585">
    <property type="entry name" value="TAL/FSA"/>
</dbReference>
<dbReference type="Gene3D" id="3.20.20.70">
    <property type="entry name" value="Aldolase class I"/>
    <property type="match status" value="1"/>
</dbReference>
<dbReference type="SUPFAM" id="SSF51569">
    <property type="entry name" value="Aldolase"/>
    <property type="match status" value="1"/>
</dbReference>
<accession>A0A7C5TGC7</accession>
<dbReference type="InterPro" id="IPR013785">
    <property type="entry name" value="Aldolase_TIM"/>
</dbReference>
<sequence>MKLSKDIVLDILKKSKVESLSLPIEPRIDHADHIIKTALMGWTKLAADHIIHPEMCSYLLDVIASLIRRIGLIIRSERLADGGEAEVVKNVVRRARLYDTMLEIVFNLVGAEGRWAGFSLDLIEQAVTAIANAFDEWEDIERKELGEPIVIEAVIELQLRDLMKVNKGRSLVAEIAQNVMKKISRTRIARSYLDAMVSEIKNNFYRKAYDLNLCKFGNDYALGLRFLRHLGFVQVSTNPVLAARAYDDDPELWDRFKRYAGEVLLKEHPEWFKEPDRYADDITMEATRFALMDNFYVFRIPFILSKYHDGLVSYQLNPLIAHDVEKSVEAVKIFATRLERDLAIYDEYLWWGYSVPEKGRPDLVIKVAAAYPAAIEIAEKINEMGVGQNITVSYTVSQEVLIGVAAMRGMAKAIRKGVMPTQTYDTNMGGRLEDHLREDIAAKLLLNGLEKVDESKRWSVLDKLAKGLGVKEDVWSDVKKKGLGFAVDYLCSHRVLGRNMVRDPYIDVLTELNVYSSREEVLKNVKLLEEAIELSGTFVAQRVYEILFAPWNREKWVNYLVNEIGVTREQAEVVIDRIDLLPASKRKPIDTLYTFASRNMTNTEFPDHQQKVVREVVEKNIKLDDIKESIYQGLEKRYLEILMQYEDFVKAYEASPEVNDLLRKVGIDRDYGNRGVSPSEWPKYGPCVKTMNEFTNEYLAFRSKVLNLVKSMAQS</sequence>
<comment type="caution">
    <text evidence="2">The sequence shown here is derived from an EMBL/GenBank/DDBJ whole genome shotgun (WGS) entry which is preliminary data.</text>
</comment>
<gene>
    <name evidence="2" type="ORF">ENM84_06290</name>
</gene>
<protein>
    <submittedName>
        <fullName evidence="2">Uncharacterized protein</fullName>
    </submittedName>
</protein>
<dbReference type="AlphaFoldDB" id="A0A7C5TGC7"/>
<name>A0A7C5TGC7_9CREN</name>
<keyword evidence="1" id="KW-0704">Schiff base</keyword>
<organism evidence="2">
    <name type="scientific">Ignisphaera aggregans</name>
    <dbReference type="NCBI Taxonomy" id="334771"/>
    <lineage>
        <taxon>Archaea</taxon>
        <taxon>Thermoproteota</taxon>
        <taxon>Thermoprotei</taxon>
        <taxon>Desulfurococcales</taxon>
        <taxon>Desulfurococcaceae</taxon>
        <taxon>Ignisphaera</taxon>
    </lineage>
</organism>
<reference evidence="2" key="1">
    <citation type="journal article" date="2020" name="mSystems">
        <title>Genome- and Community-Level Interaction Insights into Carbon Utilization and Element Cycling Functions of Hydrothermarchaeota in Hydrothermal Sediment.</title>
        <authorList>
            <person name="Zhou Z."/>
            <person name="Liu Y."/>
            <person name="Xu W."/>
            <person name="Pan J."/>
            <person name="Luo Z.H."/>
            <person name="Li M."/>
        </authorList>
    </citation>
    <scope>NUCLEOTIDE SEQUENCE [LARGE SCALE GENOMIC DNA]</scope>
    <source>
        <strain evidence="2">SpSt-1121</strain>
    </source>
</reference>
<evidence type="ECO:0000256" key="1">
    <source>
        <dbReference type="ARBA" id="ARBA00023270"/>
    </source>
</evidence>
<proteinExistence type="predicted"/>
<dbReference type="GO" id="GO:0005975">
    <property type="term" value="P:carbohydrate metabolic process"/>
    <property type="evidence" value="ECO:0007669"/>
    <property type="project" value="InterPro"/>
</dbReference>
<evidence type="ECO:0000313" key="2">
    <source>
        <dbReference type="EMBL" id="HHP82254.1"/>
    </source>
</evidence>
<dbReference type="EMBL" id="DRZI01000268">
    <property type="protein sequence ID" value="HHP82254.1"/>
    <property type="molecule type" value="Genomic_DNA"/>
</dbReference>
<dbReference type="Pfam" id="PF00923">
    <property type="entry name" value="TAL_FSA"/>
    <property type="match status" value="1"/>
</dbReference>